<gene>
    <name evidence="1" type="ORF">H2198_010972</name>
</gene>
<dbReference type="EMBL" id="JAPDRQ010000461">
    <property type="protein sequence ID" value="KAJ9648662.1"/>
    <property type="molecule type" value="Genomic_DNA"/>
</dbReference>
<sequence>MALLHAKTAAGRQEIEDRGRRLPAALRSILLMVDGHRDDTELRGLFEGLRAPPDALEQLAAQGLIEVIGGSAEMTPLRGISTGREQDPALYQQLYDAMSEAVRRHLGLKGYFMQLKIERCTDALALERLCPELLAAVGKARSPALAQRWWQETQSAVLNAGDEESRVQDDHDDTDTPGWDAINAALAPLYAGQEPRHFGTALPYTLGGQDPLDGISVYWADAPVPHWHYITYGFSELYAKESSDADVSGYGFELTFRLAAEAGEHAGSTPPVWPMNLLQNLARYVFSSGNVFEDGHHLNANGPIALETDTRLCHLAFVADPQLPARDTTNGHLQFLQLVGLTDEEMEAVKRWSTRGVLQALQPAMPLWISDLHRGNLLEDPALAAQVQAGSEREGSSTGMLFIETLDWRQEAGVTTLVLGAGQVASVCELLPLRLRHGKSLELVSRERQWEFVPAGRGEGGDVSADSARWALDEAGLQALAGVRAERGIYPAAVALRIEVVPTYLRDAKGEVIRQIG</sequence>
<proteinExistence type="predicted"/>
<reference evidence="1" key="1">
    <citation type="submission" date="2022-10" db="EMBL/GenBank/DDBJ databases">
        <title>Culturing micro-colonial fungi from biological soil crusts in the Mojave desert and describing Neophaeococcomyces mojavensis, and introducing the new genera and species Taxawa tesnikishii.</title>
        <authorList>
            <person name="Kurbessoian T."/>
            <person name="Stajich J.E."/>
        </authorList>
    </citation>
    <scope>NUCLEOTIDE SEQUENCE</scope>
    <source>
        <strain evidence="1">JES_112</strain>
    </source>
</reference>
<name>A0ACC2ZME0_9EURO</name>
<protein>
    <submittedName>
        <fullName evidence="1">Uncharacterized protein</fullName>
    </submittedName>
</protein>
<dbReference type="Proteomes" id="UP001172386">
    <property type="component" value="Unassembled WGS sequence"/>
</dbReference>
<evidence type="ECO:0000313" key="2">
    <source>
        <dbReference type="Proteomes" id="UP001172386"/>
    </source>
</evidence>
<accession>A0ACC2ZME0</accession>
<comment type="caution">
    <text evidence="1">The sequence shown here is derived from an EMBL/GenBank/DDBJ whole genome shotgun (WGS) entry which is preliminary data.</text>
</comment>
<keyword evidence="2" id="KW-1185">Reference proteome</keyword>
<evidence type="ECO:0000313" key="1">
    <source>
        <dbReference type="EMBL" id="KAJ9648662.1"/>
    </source>
</evidence>
<organism evidence="1 2">
    <name type="scientific">Neophaeococcomyces mojaviensis</name>
    <dbReference type="NCBI Taxonomy" id="3383035"/>
    <lineage>
        <taxon>Eukaryota</taxon>
        <taxon>Fungi</taxon>
        <taxon>Dikarya</taxon>
        <taxon>Ascomycota</taxon>
        <taxon>Pezizomycotina</taxon>
        <taxon>Eurotiomycetes</taxon>
        <taxon>Chaetothyriomycetidae</taxon>
        <taxon>Chaetothyriales</taxon>
        <taxon>Chaetothyriales incertae sedis</taxon>
        <taxon>Neophaeococcomyces</taxon>
    </lineage>
</organism>